<dbReference type="RefSeq" id="WP_072282462.1">
    <property type="nucleotide sequence ID" value="NZ_CP015519.1"/>
</dbReference>
<evidence type="ECO:0000313" key="14">
    <source>
        <dbReference type="Proteomes" id="UP000182517"/>
    </source>
</evidence>
<dbReference type="InterPro" id="IPR036895">
    <property type="entry name" value="Uracil-DNA_glycosylase-like_sf"/>
</dbReference>
<dbReference type="NCBIfam" id="TIGR00758">
    <property type="entry name" value="UDG_fam4"/>
    <property type="match status" value="1"/>
</dbReference>
<evidence type="ECO:0000256" key="3">
    <source>
        <dbReference type="ARBA" id="ARBA00012030"/>
    </source>
</evidence>
<dbReference type="STRING" id="1842532.A7E78_00645"/>
<evidence type="ECO:0000256" key="8">
    <source>
        <dbReference type="ARBA" id="ARBA00022801"/>
    </source>
</evidence>
<keyword evidence="6" id="KW-0479">Metal-binding</keyword>
<sequence length="240" mass="26654">MPDKFYKEFQETVAQVRGLLEDLKHLGVAEVPGETDLDARPVCQLSEVHSSTSCRSETLEEISADLGDCQRCGLSKGRNHIVFGAGNASARLVLVGEAPGRDEDLQGLPFVGEAGRLLERILFAMGFKREDVYICNVQKCRPPKNRDPLPEEIAACVPFLQRQLAALQPQVIVTLGRFAAQTLLDTSQPISSLRGHWQSYEGIAVLPTYHPAFLLRNPAAKREVWEDMKQVMSRLRQGDS</sequence>
<dbReference type="PANTHER" id="PTHR33693">
    <property type="entry name" value="TYPE-5 URACIL-DNA GLYCOSYLASE"/>
    <property type="match status" value="1"/>
</dbReference>
<dbReference type="CDD" id="cd10030">
    <property type="entry name" value="UDG-F4_TTUDGA_SPO1dp_like"/>
    <property type="match status" value="1"/>
</dbReference>
<dbReference type="EMBL" id="CP015519">
    <property type="protein sequence ID" value="APG26502.1"/>
    <property type="molecule type" value="Genomic_DNA"/>
</dbReference>
<dbReference type="OrthoDB" id="5290748at2"/>
<dbReference type="InterPro" id="IPR005273">
    <property type="entry name" value="Ura-DNA_glyco_family4"/>
</dbReference>
<dbReference type="PANTHER" id="PTHR33693:SF1">
    <property type="entry name" value="TYPE-4 URACIL-DNA GLYCOSYLASE"/>
    <property type="match status" value="1"/>
</dbReference>
<evidence type="ECO:0000256" key="4">
    <source>
        <dbReference type="ARBA" id="ARBA00019403"/>
    </source>
</evidence>
<name>A0A1L3GKQ2_9BACT</name>
<keyword evidence="7" id="KW-0227">DNA damage</keyword>
<dbReference type="GO" id="GO:0006281">
    <property type="term" value="P:DNA repair"/>
    <property type="evidence" value="ECO:0007669"/>
    <property type="project" value="UniProtKB-KW"/>
</dbReference>
<comment type="similarity">
    <text evidence="2">Belongs to the uracil-DNA glycosylase (UDG) superfamily. Type 4 (UDGa) family.</text>
</comment>
<evidence type="ECO:0000256" key="2">
    <source>
        <dbReference type="ARBA" id="ARBA00006521"/>
    </source>
</evidence>
<dbReference type="InterPro" id="IPR005122">
    <property type="entry name" value="Uracil-DNA_glycosylase-like"/>
</dbReference>
<evidence type="ECO:0000256" key="5">
    <source>
        <dbReference type="ARBA" id="ARBA00022485"/>
    </source>
</evidence>
<dbReference type="SMART" id="SM00986">
    <property type="entry name" value="UDG"/>
    <property type="match status" value="1"/>
</dbReference>
<evidence type="ECO:0000256" key="6">
    <source>
        <dbReference type="ARBA" id="ARBA00022723"/>
    </source>
</evidence>
<evidence type="ECO:0000256" key="1">
    <source>
        <dbReference type="ARBA" id="ARBA00001400"/>
    </source>
</evidence>
<evidence type="ECO:0000259" key="12">
    <source>
        <dbReference type="SMART" id="SM00986"/>
    </source>
</evidence>
<dbReference type="GO" id="GO:0046872">
    <property type="term" value="F:metal ion binding"/>
    <property type="evidence" value="ECO:0007669"/>
    <property type="project" value="UniProtKB-KW"/>
</dbReference>
<gene>
    <name evidence="13" type="ORF">A7E78_00645</name>
</gene>
<dbReference type="SUPFAM" id="SSF52141">
    <property type="entry name" value="Uracil-DNA glycosylase-like"/>
    <property type="match status" value="1"/>
</dbReference>
<dbReference type="InterPro" id="IPR051536">
    <property type="entry name" value="UDG_Type-4/5"/>
</dbReference>
<dbReference type="Gene3D" id="3.40.470.10">
    <property type="entry name" value="Uracil-DNA glycosylase-like domain"/>
    <property type="match status" value="1"/>
</dbReference>
<protein>
    <recommendedName>
        <fullName evidence="4">Type-4 uracil-DNA glycosylase</fullName>
        <ecNumber evidence="3">3.2.2.27</ecNumber>
    </recommendedName>
</protein>
<keyword evidence="11" id="KW-0234">DNA repair</keyword>
<dbReference type="GO" id="GO:0051539">
    <property type="term" value="F:4 iron, 4 sulfur cluster binding"/>
    <property type="evidence" value="ECO:0007669"/>
    <property type="project" value="UniProtKB-KW"/>
</dbReference>
<evidence type="ECO:0000256" key="9">
    <source>
        <dbReference type="ARBA" id="ARBA00023004"/>
    </source>
</evidence>
<reference evidence="13 14" key="1">
    <citation type="journal article" date="2017" name="Genome Announc.">
        <title>Complete Genome Sequences of Two Acetylene-Fermenting Pelobacter acetylenicus Strains.</title>
        <authorList>
            <person name="Sutton J.M."/>
            <person name="Baesman S.M."/>
            <person name="Fierst J.L."/>
            <person name="Poret-Peterson A.T."/>
            <person name="Oremland R.S."/>
            <person name="Dunlap D.S."/>
            <person name="Akob D.M."/>
        </authorList>
    </citation>
    <scope>NUCLEOTIDE SEQUENCE [LARGE SCALE GENOMIC DNA]</scope>
    <source>
        <strain evidence="13 14">SFB93</strain>
    </source>
</reference>
<keyword evidence="14" id="KW-1185">Reference proteome</keyword>
<dbReference type="SMART" id="SM00987">
    <property type="entry name" value="UreE_C"/>
    <property type="match status" value="1"/>
</dbReference>
<feature type="domain" description="Uracil-DNA glycosylase-like" evidence="12">
    <location>
        <begin position="83"/>
        <end position="229"/>
    </location>
</feature>
<proteinExistence type="inferred from homology"/>
<comment type="catalytic activity">
    <reaction evidence="1">
        <text>Hydrolyzes single-stranded DNA or mismatched double-stranded DNA and polynucleotides, releasing free uracil.</text>
        <dbReference type="EC" id="3.2.2.27"/>
    </reaction>
</comment>
<organism evidence="13 14">
    <name type="scientific">Syntrophotalea acetylenivorans</name>
    <dbReference type="NCBI Taxonomy" id="1842532"/>
    <lineage>
        <taxon>Bacteria</taxon>
        <taxon>Pseudomonadati</taxon>
        <taxon>Thermodesulfobacteriota</taxon>
        <taxon>Desulfuromonadia</taxon>
        <taxon>Desulfuromonadales</taxon>
        <taxon>Syntrophotaleaceae</taxon>
        <taxon>Syntrophotalea</taxon>
    </lineage>
</organism>
<evidence type="ECO:0000256" key="11">
    <source>
        <dbReference type="ARBA" id="ARBA00023204"/>
    </source>
</evidence>
<evidence type="ECO:0000256" key="10">
    <source>
        <dbReference type="ARBA" id="ARBA00023014"/>
    </source>
</evidence>
<dbReference type="KEGG" id="pef:A7E78_00645"/>
<accession>A0A1L3GKQ2</accession>
<keyword evidence="9" id="KW-0408">Iron</keyword>
<dbReference type="Proteomes" id="UP000182517">
    <property type="component" value="Chromosome"/>
</dbReference>
<evidence type="ECO:0000313" key="13">
    <source>
        <dbReference type="EMBL" id="APG26502.1"/>
    </source>
</evidence>
<dbReference type="AlphaFoldDB" id="A0A1L3GKQ2"/>
<dbReference type="GO" id="GO:0004844">
    <property type="term" value="F:uracil DNA N-glycosylase activity"/>
    <property type="evidence" value="ECO:0007669"/>
    <property type="project" value="UniProtKB-EC"/>
</dbReference>
<evidence type="ECO:0000256" key="7">
    <source>
        <dbReference type="ARBA" id="ARBA00022763"/>
    </source>
</evidence>
<keyword evidence="8" id="KW-0378">Hydrolase</keyword>
<dbReference type="Pfam" id="PF03167">
    <property type="entry name" value="UDG"/>
    <property type="match status" value="1"/>
</dbReference>
<keyword evidence="10" id="KW-0411">Iron-sulfur</keyword>
<keyword evidence="5" id="KW-0004">4Fe-4S</keyword>
<dbReference type="EC" id="3.2.2.27" evidence="3"/>